<dbReference type="EMBL" id="VUNH01000002">
    <property type="protein sequence ID" value="MST54956.1"/>
    <property type="molecule type" value="Genomic_DNA"/>
</dbReference>
<proteinExistence type="predicted"/>
<dbReference type="RefSeq" id="WP_154528064.1">
    <property type="nucleotide sequence ID" value="NZ_VUNH01000002.1"/>
</dbReference>
<sequence>MKKLIALFIVMLCARSVSATEIRTKALTVAFPETWNAEVRADDSVTLTAANKKTVITLTVQAAASPQEKADLDPRTVAGYLAEQLRESGAQTSGVTVAADGSCSFTVAGKDAHSQTETKSRFRFAIENGAWFVTQIVKDGDTPETERILSSIRYH</sequence>
<organism evidence="2 3">
    <name type="scientific">Pyramidobacter porci</name>
    <dbReference type="NCBI Taxonomy" id="2605789"/>
    <lineage>
        <taxon>Bacteria</taxon>
        <taxon>Thermotogati</taxon>
        <taxon>Synergistota</taxon>
        <taxon>Synergistia</taxon>
        <taxon>Synergistales</taxon>
        <taxon>Dethiosulfovibrionaceae</taxon>
        <taxon>Pyramidobacter</taxon>
    </lineage>
</organism>
<evidence type="ECO:0000256" key="1">
    <source>
        <dbReference type="SAM" id="SignalP"/>
    </source>
</evidence>
<keyword evidence="3" id="KW-1185">Reference proteome</keyword>
<feature type="signal peptide" evidence="1">
    <location>
        <begin position="1"/>
        <end position="19"/>
    </location>
</feature>
<evidence type="ECO:0000313" key="3">
    <source>
        <dbReference type="Proteomes" id="UP000473699"/>
    </source>
</evidence>
<gene>
    <name evidence="2" type="ORF">FYJ74_02675</name>
</gene>
<dbReference type="AlphaFoldDB" id="A0A6L5Y9M4"/>
<evidence type="ECO:0000313" key="2">
    <source>
        <dbReference type="EMBL" id="MST54956.1"/>
    </source>
</evidence>
<keyword evidence="1" id="KW-0732">Signal</keyword>
<feature type="chain" id="PRO_5027028245" evidence="1">
    <location>
        <begin position="20"/>
        <end position="155"/>
    </location>
</feature>
<accession>A0A6L5Y9M4</accession>
<comment type="caution">
    <text evidence="2">The sequence shown here is derived from an EMBL/GenBank/DDBJ whole genome shotgun (WGS) entry which is preliminary data.</text>
</comment>
<dbReference type="Proteomes" id="UP000473699">
    <property type="component" value="Unassembled WGS sequence"/>
</dbReference>
<protein>
    <submittedName>
        <fullName evidence="2">Uncharacterized protein</fullName>
    </submittedName>
</protein>
<name>A0A6L5Y9M4_9BACT</name>
<reference evidence="2 3" key="1">
    <citation type="submission" date="2019-08" db="EMBL/GenBank/DDBJ databases">
        <title>In-depth cultivation of the pig gut microbiome towards novel bacterial diversity and tailored functional studies.</title>
        <authorList>
            <person name="Wylensek D."/>
            <person name="Hitch T.C.A."/>
            <person name="Clavel T."/>
        </authorList>
    </citation>
    <scope>NUCLEOTIDE SEQUENCE [LARGE SCALE GENOMIC DNA]</scope>
    <source>
        <strain evidence="2 3">SM-530-WT-4B</strain>
    </source>
</reference>